<dbReference type="PANTHER" id="PTHR39323:SF1">
    <property type="entry name" value="BLR1149 PROTEIN"/>
    <property type="match status" value="1"/>
</dbReference>
<dbReference type="InterPro" id="IPR004843">
    <property type="entry name" value="Calcineurin-like_PHP"/>
</dbReference>
<dbReference type="GO" id="GO:0016787">
    <property type="term" value="F:hydrolase activity"/>
    <property type="evidence" value="ECO:0007669"/>
    <property type="project" value="InterPro"/>
</dbReference>
<sequence length="232" mass="25681">MSLTDSLAFDDRAVYLPGESTLVCADLHLGRAAASDVQSDLGEHDDLTARFGRLVERFDPEEVVVAGDLLHSFASLPRGVTETLQRLERSAREAGARMVVTPGNHDTMLSGLWNGPSETEYRVGEWVVCHGHEAPELDAERYLVGHDHPTLEVEGQRHPCYLYGEDIYRGSDVLMLPCFTRLAAGVVVNRMRAAEFQSPLVTDTDLLRPLVRDEGAGETLPFPPLGEFRRLL</sequence>
<evidence type="ECO:0000313" key="3">
    <source>
        <dbReference type="Proteomes" id="UP001057580"/>
    </source>
</evidence>
<feature type="domain" description="Calcineurin-like phosphoesterase" evidence="1">
    <location>
        <begin position="22"/>
        <end position="148"/>
    </location>
</feature>
<evidence type="ECO:0000313" key="2">
    <source>
        <dbReference type="EMBL" id="UWM55541.1"/>
    </source>
</evidence>
<gene>
    <name evidence="2" type="ORF">N0B31_04470</name>
</gene>
<organism evidence="2 3">
    <name type="scientific">Salinirubellus salinus</name>
    <dbReference type="NCBI Taxonomy" id="1364945"/>
    <lineage>
        <taxon>Archaea</taxon>
        <taxon>Methanobacteriati</taxon>
        <taxon>Methanobacteriota</taxon>
        <taxon>Stenosarchaea group</taxon>
        <taxon>Halobacteria</taxon>
        <taxon>Halobacteriales</taxon>
        <taxon>Natronomonadaceae</taxon>
        <taxon>Salinirubellus</taxon>
    </lineage>
</organism>
<dbReference type="Proteomes" id="UP001057580">
    <property type="component" value="Chromosome"/>
</dbReference>
<name>A0A9E7R4W7_9EURY</name>
<dbReference type="Gene3D" id="3.60.21.10">
    <property type="match status" value="1"/>
</dbReference>
<dbReference type="InterPro" id="IPR029052">
    <property type="entry name" value="Metallo-depent_PP-like"/>
</dbReference>
<dbReference type="AlphaFoldDB" id="A0A9E7R4W7"/>
<dbReference type="SUPFAM" id="SSF56300">
    <property type="entry name" value="Metallo-dependent phosphatases"/>
    <property type="match status" value="1"/>
</dbReference>
<dbReference type="PANTHER" id="PTHR39323">
    <property type="entry name" value="BLR1149 PROTEIN"/>
    <property type="match status" value="1"/>
</dbReference>
<dbReference type="RefSeq" id="WP_260594641.1">
    <property type="nucleotide sequence ID" value="NZ_CP104003.1"/>
</dbReference>
<dbReference type="EMBL" id="CP104003">
    <property type="protein sequence ID" value="UWM55541.1"/>
    <property type="molecule type" value="Genomic_DNA"/>
</dbReference>
<dbReference type="KEGG" id="ssai:N0B31_04470"/>
<evidence type="ECO:0000259" key="1">
    <source>
        <dbReference type="Pfam" id="PF00149"/>
    </source>
</evidence>
<protein>
    <submittedName>
        <fullName evidence="2">Metallophosphoesterase</fullName>
    </submittedName>
</protein>
<keyword evidence="3" id="KW-1185">Reference proteome</keyword>
<proteinExistence type="predicted"/>
<dbReference type="Pfam" id="PF00149">
    <property type="entry name" value="Metallophos"/>
    <property type="match status" value="1"/>
</dbReference>
<accession>A0A9E7R4W7</accession>
<dbReference type="PIRSF" id="PIRSF000887">
    <property type="entry name" value="Pesterase_MJ0037"/>
    <property type="match status" value="1"/>
</dbReference>
<dbReference type="GeneID" id="74941650"/>
<reference evidence="2" key="1">
    <citation type="submission" date="2022-09" db="EMBL/GenBank/DDBJ databases">
        <title>Diverse halophilic archaea isolated from saline environments.</title>
        <authorList>
            <person name="Cui H.-L."/>
        </authorList>
    </citation>
    <scope>NUCLEOTIDE SEQUENCE</scope>
    <source>
        <strain evidence="2">ZS-35-S2</strain>
    </source>
</reference>
<dbReference type="InterPro" id="IPR024173">
    <property type="entry name" value="Pesterase_MJ0037-like"/>
</dbReference>